<proteinExistence type="predicted"/>
<evidence type="ECO:0000313" key="2">
    <source>
        <dbReference type="EMBL" id="KAF9504908.1"/>
    </source>
</evidence>
<keyword evidence="3" id="KW-1185">Reference proteome</keyword>
<evidence type="ECO:0000256" key="1">
    <source>
        <dbReference type="SAM" id="Phobius"/>
    </source>
</evidence>
<reference evidence="2" key="1">
    <citation type="journal article" date="2020" name="Nat. Commun.">
        <title>Large-scale genome sequencing of mycorrhizal fungi provides insights into the early evolution of symbiotic traits.</title>
        <authorList>
            <person name="Miyauchi S."/>
            <person name="Kiss E."/>
            <person name="Kuo A."/>
            <person name="Drula E."/>
            <person name="Kohler A."/>
            <person name="Sanchez-Garcia M."/>
            <person name="Morin E."/>
            <person name="Andreopoulos B."/>
            <person name="Barry K.W."/>
            <person name="Bonito G."/>
            <person name="Buee M."/>
            <person name="Carver A."/>
            <person name="Chen C."/>
            <person name="Cichocki N."/>
            <person name="Clum A."/>
            <person name="Culley D."/>
            <person name="Crous P.W."/>
            <person name="Fauchery L."/>
            <person name="Girlanda M."/>
            <person name="Hayes R.D."/>
            <person name="Keri Z."/>
            <person name="LaButti K."/>
            <person name="Lipzen A."/>
            <person name="Lombard V."/>
            <person name="Magnuson J."/>
            <person name="Maillard F."/>
            <person name="Murat C."/>
            <person name="Nolan M."/>
            <person name="Ohm R.A."/>
            <person name="Pangilinan J."/>
            <person name="Pereira M.F."/>
            <person name="Perotto S."/>
            <person name="Peter M."/>
            <person name="Pfister S."/>
            <person name="Riley R."/>
            <person name="Sitrit Y."/>
            <person name="Stielow J.B."/>
            <person name="Szollosi G."/>
            <person name="Zifcakova L."/>
            <person name="Stursova M."/>
            <person name="Spatafora J.W."/>
            <person name="Tedersoo L."/>
            <person name="Vaario L.M."/>
            <person name="Yamada A."/>
            <person name="Yan M."/>
            <person name="Wang P."/>
            <person name="Xu J."/>
            <person name="Bruns T."/>
            <person name="Baldrian P."/>
            <person name="Vilgalys R."/>
            <person name="Dunand C."/>
            <person name="Henrissat B."/>
            <person name="Grigoriev I.V."/>
            <person name="Hibbett D."/>
            <person name="Nagy L.G."/>
            <person name="Martin F.M."/>
        </authorList>
    </citation>
    <scope>NUCLEOTIDE SEQUENCE</scope>
    <source>
        <strain evidence="2">UP504</strain>
    </source>
</reference>
<organism evidence="2 3">
    <name type="scientific">Hydnum rufescens UP504</name>
    <dbReference type="NCBI Taxonomy" id="1448309"/>
    <lineage>
        <taxon>Eukaryota</taxon>
        <taxon>Fungi</taxon>
        <taxon>Dikarya</taxon>
        <taxon>Basidiomycota</taxon>
        <taxon>Agaricomycotina</taxon>
        <taxon>Agaricomycetes</taxon>
        <taxon>Cantharellales</taxon>
        <taxon>Hydnaceae</taxon>
        <taxon>Hydnum</taxon>
    </lineage>
</organism>
<gene>
    <name evidence="2" type="ORF">BS47DRAFT_600234</name>
</gene>
<comment type="caution">
    <text evidence="2">The sequence shown here is derived from an EMBL/GenBank/DDBJ whole genome shotgun (WGS) entry which is preliminary data.</text>
</comment>
<keyword evidence="1" id="KW-0472">Membrane</keyword>
<dbReference type="AlphaFoldDB" id="A0A9P6DN84"/>
<dbReference type="Proteomes" id="UP000886523">
    <property type="component" value="Unassembled WGS sequence"/>
</dbReference>
<protein>
    <submittedName>
        <fullName evidence="2">Uncharacterized protein</fullName>
    </submittedName>
</protein>
<name>A0A9P6DN84_9AGAM</name>
<accession>A0A9P6DN84</accession>
<keyword evidence="1" id="KW-0812">Transmembrane</keyword>
<feature type="transmembrane region" description="Helical" evidence="1">
    <location>
        <begin position="109"/>
        <end position="126"/>
    </location>
</feature>
<evidence type="ECO:0000313" key="3">
    <source>
        <dbReference type="Proteomes" id="UP000886523"/>
    </source>
</evidence>
<sequence>MDPARRSGCAQGIWISGSRHTTSSRHLPSFFRFARGCLGSARGTCYCWGFINLWYSSLYWSGSIILNLAAFFLLPVHLFVSLMQTHLLQWELLLAFSVFLLKWEQISFSFLRLISASVGAYPFLLTS</sequence>
<feature type="transmembrane region" description="Helical" evidence="1">
    <location>
        <begin position="87"/>
        <end position="103"/>
    </location>
</feature>
<keyword evidence="1" id="KW-1133">Transmembrane helix</keyword>
<feature type="transmembrane region" description="Helical" evidence="1">
    <location>
        <begin position="58"/>
        <end position="80"/>
    </location>
</feature>
<dbReference type="EMBL" id="MU129185">
    <property type="protein sequence ID" value="KAF9504908.1"/>
    <property type="molecule type" value="Genomic_DNA"/>
</dbReference>